<organism evidence="1 2">
    <name type="scientific">Phaedon cochleariae</name>
    <name type="common">Mustard beetle</name>
    <dbReference type="NCBI Taxonomy" id="80249"/>
    <lineage>
        <taxon>Eukaryota</taxon>
        <taxon>Metazoa</taxon>
        <taxon>Ecdysozoa</taxon>
        <taxon>Arthropoda</taxon>
        <taxon>Hexapoda</taxon>
        <taxon>Insecta</taxon>
        <taxon>Pterygota</taxon>
        <taxon>Neoptera</taxon>
        <taxon>Endopterygota</taxon>
        <taxon>Coleoptera</taxon>
        <taxon>Polyphaga</taxon>
        <taxon>Cucujiformia</taxon>
        <taxon>Chrysomeloidea</taxon>
        <taxon>Chrysomelidae</taxon>
        <taxon>Chrysomelinae</taxon>
        <taxon>Chrysomelini</taxon>
        <taxon>Phaedon</taxon>
    </lineage>
</organism>
<proteinExistence type="predicted"/>
<reference evidence="1" key="2">
    <citation type="submission" date="2022-10" db="EMBL/GenBank/DDBJ databases">
        <authorList>
            <consortium name="ENA_rothamsted_submissions"/>
            <consortium name="culmorum"/>
            <person name="King R."/>
        </authorList>
    </citation>
    <scope>NUCLEOTIDE SEQUENCE</scope>
</reference>
<keyword evidence="2" id="KW-1185">Reference proteome</keyword>
<dbReference type="EMBL" id="OU896710">
    <property type="protein sequence ID" value="CAG9821121.1"/>
    <property type="molecule type" value="Genomic_DNA"/>
</dbReference>
<gene>
    <name evidence="1" type="ORF">PHAECO_LOCUS8078</name>
</gene>
<dbReference type="AlphaFoldDB" id="A0A9N9SI89"/>
<name>A0A9N9SI89_PHACE</name>
<evidence type="ECO:0000313" key="2">
    <source>
        <dbReference type="Proteomes" id="UP001153737"/>
    </source>
</evidence>
<evidence type="ECO:0000313" key="1">
    <source>
        <dbReference type="EMBL" id="CAG9821121.1"/>
    </source>
</evidence>
<accession>A0A9N9SI89</accession>
<dbReference type="OrthoDB" id="5977959at2759"/>
<protein>
    <submittedName>
        <fullName evidence="1">Uncharacterized protein</fullName>
    </submittedName>
</protein>
<sequence length="86" mass="9380">MIPKGLCTGESDAVTATFDLFDSSSGPDLTLSPQTFTNSAEAFINDNSNSLGVSTESDTGRFDHTNVEKNIWLYTMHIALRGFILF</sequence>
<dbReference type="Proteomes" id="UP001153737">
    <property type="component" value="Chromosome 4"/>
</dbReference>
<reference evidence="1" key="1">
    <citation type="submission" date="2022-01" db="EMBL/GenBank/DDBJ databases">
        <authorList>
            <person name="King R."/>
        </authorList>
    </citation>
    <scope>NUCLEOTIDE SEQUENCE</scope>
</reference>